<evidence type="ECO:0000313" key="2">
    <source>
        <dbReference type="EMBL" id="TKR86607.1"/>
    </source>
</evidence>
<dbReference type="Gene3D" id="1.20.1070.10">
    <property type="entry name" value="Rhodopsin 7-helix transmembrane proteins"/>
    <property type="match status" value="1"/>
</dbReference>
<name>A0A4U5NSV2_STECR</name>
<keyword evidence="1" id="KW-0812">Transmembrane</keyword>
<comment type="caution">
    <text evidence="2">The sequence shown here is derived from an EMBL/GenBank/DDBJ whole genome shotgun (WGS) entry which is preliminary data.</text>
</comment>
<keyword evidence="1" id="KW-1133">Transmembrane helix</keyword>
<evidence type="ECO:0008006" key="4">
    <source>
        <dbReference type="Google" id="ProtNLM"/>
    </source>
</evidence>
<keyword evidence="1" id="KW-0472">Membrane</keyword>
<sequence>MNLLVETLLSFLLLLSNSFVFVAIISSRILRKNSTFILISALFFLDILALLITLTYSIPSAFIGWILYGNKSPTTIQKAYKKHLGSPYDLWLVVALSFMWFGSILLLPTVALFNAIANYFLIQFRNLKTNHSKAILSIAVLISLFLSVPLFFSCCGFRFYLHGHFWAFDHSKKTTFIYQNFNLGLQVNLD</sequence>
<dbReference type="AlphaFoldDB" id="A0A4U5NSV2"/>
<feature type="transmembrane region" description="Helical" evidence="1">
    <location>
        <begin position="6"/>
        <end position="25"/>
    </location>
</feature>
<feature type="transmembrane region" description="Helical" evidence="1">
    <location>
        <begin position="90"/>
        <end position="122"/>
    </location>
</feature>
<evidence type="ECO:0000313" key="3">
    <source>
        <dbReference type="Proteomes" id="UP000298663"/>
    </source>
</evidence>
<dbReference type="SUPFAM" id="SSF81321">
    <property type="entry name" value="Family A G protein-coupled receptor-like"/>
    <property type="match status" value="1"/>
</dbReference>
<evidence type="ECO:0000256" key="1">
    <source>
        <dbReference type="SAM" id="Phobius"/>
    </source>
</evidence>
<dbReference type="OrthoDB" id="5829915at2759"/>
<dbReference type="EMBL" id="AZBU02000003">
    <property type="protein sequence ID" value="TKR86607.1"/>
    <property type="molecule type" value="Genomic_DNA"/>
</dbReference>
<feature type="transmembrane region" description="Helical" evidence="1">
    <location>
        <begin position="37"/>
        <end position="68"/>
    </location>
</feature>
<proteinExistence type="predicted"/>
<feature type="transmembrane region" description="Helical" evidence="1">
    <location>
        <begin position="134"/>
        <end position="161"/>
    </location>
</feature>
<dbReference type="Proteomes" id="UP000298663">
    <property type="component" value="Unassembled WGS sequence"/>
</dbReference>
<keyword evidence="3" id="KW-1185">Reference proteome</keyword>
<reference evidence="2 3" key="1">
    <citation type="journal article" date="2015" name="Genome Biol.">
        <title>Comparative genomics of Steinernema reveals deeply conserved gene regulatory networks.</title>
        <authorList>
            <person name="Dillman A.R."/>
            <person name="Macchietto M."/>
            <person name="Porter C.F."/>
            <person name="Rogers A."/>
            <person name="Williams B."/>
            <person name="Antoshechkin I."/>
            <person name="Lee M.M."/>
            <person name="Goodwin Z."/>
            <person name="Lu X."/>
            <person name="Lewis E.E."/>
            <person name="Goodrich-Blair H."/>
            <person name="Stock S.P."/>
            <person name="Adams B.J."/>
            <person name="Sternberg P.W."/>
            <person name="Mortazavi A."/>
        </authorList>
    </citation>
    <scope>NUCLEOTIDE SEQUENCE [LARGE SCALE GENOMIC DNA]</scope>
    <source>
        <strain evidence="2 3">ALL</strain>
    </source>
</reference>
<organism evidence="2 3">
    <name type="scientific">Steinernema carpocapsae</name>
    <name type="common">Entomopathogenic nematode</name>
    <dbReference type="NCBI Taxonomy" id="34508"/>
    <lineage>
        <taxon>Eukaryota</taxon>
        <taxon>Metazoa</taxon>
        <taxon>Ecdysozoa</taxon>
        <taxon>Nematoda</taxon>
        <taxon>Chromadorea</taxon>
        <taxon>Rhabditida</taxon>
        <taxon>Tylenchina</taxon>
        <taxon>Panagrolaimomorpha</taxon>
        <taxon>Strongyloidoidea</taxon>
        <taxon>Steinernematidae</taxon>
        <taxon>Steinernema</taxon>
    </lineage>
</organism>
<reference evidence="2 3" key="2">
    <citation type="journal article" date="2019" name="G3 (Bethesda)">
        <title>Hybrid Assembly of the Genome of the Entomopathogenic Nematode Steinernema carpocapsae Identifies the X-Chromosome.</title>
        <authorList>
            <person name="Serra L."/>
            <person name="Macchietto M."/>
            <person name="Macias-Munoz A."/>
            <person name="McGill C.J."/>
            <person name="Rodriguez I.M."/>
            <person name="Rodriguez B."/>
            <person name="Murad R."/>
            <person name="Mortazavi A."/>
        </authorList>
    </citation>
    <scope>NUCLEOTIDE SEQUENCE [LARGE SCALE GENOMIC DNA]</scope>
    <source>
        <strain evidence="2 3">ALL</strain>
    </source>
</reference>
<gene>
    <name evidence="2" type="ORF">L596_011167</name>
</gene>
<accession>A0A4U5NSV2</accession>
<protein>
    <recommendedName>
        <fullName evidence="4">G-protein coupled receptors family 1 profile domain-containing protein</fullName>
    </recommendedName>
</protein>